<dbReference type="Proteomes" id="UP000790709">
    <property type="component" value="Unassembled WGS sequence"/>
</dbReference>
<evidence type="ECO:0000313" key="1">
    <source>
        <dbReference type="EMBL" id="KAH7918611.1"/>
    </source>
</evidence>
<comment type="caution">
    <text evidence="1">The sequence shown here is derived from an EMBL/GenBank/DDBJ whole genome shotgun (WGS) entry which is preliminary data.</text>
</comment>
<organism evidence="1 2">
    <name type="scientific">Leucogyrophana mollusca</name>
    <dbReference type="NCBI Taxonomy" id="85980"/>
    <lineage>
        <taxon>Eukaryota</taxon>
        <taxon>Fungi</taxon>
        <taxon>Dikarya</taxon>
        <taxon>Basidiomycota</taxon>
        <taxon>Agaricomycotina</taxon>
        <taxon>Agaricomycetes</taxon>
        <taxon>Agaricomycetidae</taxon>
        <taxon>Boletales</taxon>
        <taxon>Boletales incertae sedis</taxon>
        <taxon>Leucogyrophana</taxon>
    </lineage>
</organism>
<keyword evidence="2" id="KW-1185">Reference proteome</keyword>
<accession>A0ACB8AYW4</accession>
<protein>
    <submittedName>
        <fullName evidence="1">Uncharacterized protein</fullName>
    </submittedName>
</protein>
<gene>
    <name evidence="1" type="ORF">BV22DRAFT_1041640</name>
</gene>
<dbReference type="EMBL" id="MU266759">
    <property type="protein sequence ID" value="KAH7918611.1"/>
    <property type="molecule type" value="Genomic_DNA"/>
</dbReference>
<proteinExistence type="predicted"/>
<evidence type="ECO:0000313" key="2">
    <source>
        <dbReference type="Proteomes" id="UP000790709"/>
    </source>
</evidence>
<reference evidence="1" key="1">
    <citation type="journal article" date="2021" name="New Phytol.">
        <title>Evolutionary innovations through gain and loss of genes in the ectomycorrhizal Boletales.</title>
        <authorList>
            <person name="Wu G."/>
            <person name="Miyauchi S."/>
            <person name="Morin E."/>
            <person name="Kuo A."/>
            <person name="Drula E."/>
            <person name="Varga T."/>
            <person name="Kohler A."/>
            <person name="Feng B."/>
            <person name="Cao Y."/>
            <person name="Lipzen A."/>
            <person name="Daum C."/>
            <person name="Hundley H."/>
            <person name="Pangilinan J."/>
            <person name="Johnson J."/>
            <person name="Barry K."/>
            <person name="LaButti K."/>
            <person name="Ng V."/>
            <person name="Ahrendt S."/>
            <person name="Min B."/>
            <person name="Choi I.G."/>
            <person name="Park H."/>
            <person name="Plett J.M."/>
            <person name="Magnuson J."/>
            <person name="Spatafora J.W."/>
            <person name="Nagy L.G."/>
            <person name="Henrissat B."/>
            <person name="Grigoriev I.V."/>
            <person name="Yang Z.L."/>
            <person name="Xu J."/>
            <person name="Martin F.M."/>
        </authorList>
    </citation>
    <scope>NUCLEOTIDE SEQUENCE</scope>
    <source>
        <strain evidence="1">KUC20120723A-06</strain>
    </source>
</reference>
<sequence length="541" mass="61661">MQLIDLNQDIIFYILDNVHIKHKPGASYTEQPDLASLARTCRALRDPALNVLWRTQNSLVPLVSTLPEGAWEIREDTSDVWSGDLEFIFLTRPLLPSDWERFFIYAPRVKHLFVGRANSIGPDWKGVHHSTLCTLFESCPAPRLLPNLCSFEIYTPSWILGSKCDLSIFRSCLSTMLNPTLRTLKFEAAFDGKMLHSILDAISRCRQLDELAIEETSNDLLLTNVHPGLAHLRSFNSGQNYRILLSLNAVFAVGTWSRLVELEITISEDITPEDLMLRGSQGEYFPALRRLFLYTYAHRLIPPFIASVRSTQMEEIHFDVYATFTPATLPEVYNCLARHVDTLTHLQSFSVNVLEVVKSKKPNFLSSTSIFTPLFPLRKLRTVKILSRRLSTATVVTAADVAVMPQAWPNLEVLDVCMFRSRHVTLSTVADLADRCPRLWQLCIYVDATSVPDISIELPVHSSCGTRTPARLRILEVADSPVRDLARVAAFLAQRLPSVRKISFRRKYESEWEYICDHMTTGCRTRLRWQEDSDDDEDDES</sequence>
<name>A0ACB8AYW4_9AGAM</name>